<dbReference type="PANTHER" id="PTHR47326">
    <property type="entry name" value="TRANSPOSABLE ELEMENT TC3 TRANSPOSASE-LIKE PROTEIN"/>
    <property type="match status" value="1"/>
</dbReference>
<dbReference type="EMBL" id="KQ981620">
    <property type="protein sequence ID" value="KYN39232.1"/>
    <property type="molecule type" value="Genomic_DNA"/>
</dbReference>
<gene>
    <name evidence="1" type="ORF">ALC56_06398</name>
</gene>
<proteinExistence type="predicted"/>
<dbReference type="AlphaFoldDB" id="A0A151JX59"/>
<feature type="non-terminal residue" evidence="1">
    <location>
        <position position="1"/>
    </location>
</feature>
<evidence type="ECO:0000313" key="2">
    <source>
        <dbReference type="Proteomes" id="UP000078541"/>
    </source>
</evidence>
<evidence type="ECO:0000313" key="1">
    <source>
        <dbReference type="EMBL" id="KYN39232.1"/>
    </source>
</evidence>
<dbReference type="Proteomes" id="UP000078541">
    <property type="component" value="Unassembled WGS sequence"/>
</dbReference>
<dbReference type="InterPro" id="IPR036397">
    <property type="entry name" value="RNaseH_sf"/>
</dbReference>
<dbReference type="Gene3D" id="3.30.420.10">
    <property type="entry name" value="Ribonuclease H-like superfamily/Ribonuclease H"/>
    <property type="match status" value="1"/>
</dbReference>
<dbReference type="STRING" id="34720.A0A151JX59"/>
<dbReference type="GO" id="GO:0003676">
    <property type="term" value="F:nucleic acid binding"/>
    <property type="evidence" value="ECO:0007669"/>
    <property type="project" value="InterPro"/>
</dbReference>
<organism evidence="1 2">
    <name type="scientific">Trachymyrmex septentrionalis</name>
    <dbReference type="NCBI Taxonomy" id="34720"/>
    <lineage>
        <taxon>Eukaryota</taxon>
        <taxon>Metazoa</taxon>
        <taxon>Ecdysozoa</taxon>
        <taxon>Arthropoda</taxon>
        <taxon>Hexapoda</taxon>
        <taxon>Insecta</taxon>
        <taxon>Pterygota</taxon>
        <taxon>Neoptera</taxon>
        <taxon>Endopterygota</taxon>
        <taxon>Hymenoptera</taxon>
        <taxon>Apocrita</taxon>
        <taxon>Aculeata</taxon>
        <taxon>Formicoidea</taxon>
        <taxon>Formicidae</taxon>
        <taxon>Myrmicinae</taxon>
        <taxon>Trachymyrmex</taxon>
    </lineage>
</organism>
<accession>A0A151JX59</accession>
<keyword evidence="2" id="KW-1185">Reference proteome</keyword>
<sequence length="86" mass="9803">IGCAEIVFGIPRSSDLTPLDFFVWGTLKQEVYSSSINSREELRNRIEIAVHQISSDQCLVTTRVLVHTRCNAYIVARGQHFKQCLH</sequence>
<name>A0A151JX59_9HYME</name>
<protein>
    <submittedName>
        <fullName evidence="1">Uncharacterized protein</fullName>
    </submittedName>
</protein>
<dbReference type="PANTHER" id="PTHR47326:SF1">
    <property type="entry name" value="HTH PSQ-TYPE DOMAIN-CONTAINING PROTEIN"/>
    <property type="match status" value="1"/>
</dbReference>
<reference evidence="1 2" key="1">
    <citation type="submission" date="2016-03" db="EMBL/GenBank/DDBJ databases">
        <title>Trachymyrmex septentrionalis WGS genome.</title>
        <authorList>
            <person name="Nygaard S."/>
            <person name="Hu H."/>
            <person name="Boomsma J."/>
            <person name="Zhang G."/>
        </authorList>
    </citation>
    <scope>NUCLEOTIDE SEQUENCE [LARGE SCALE GENOMIC DNA]</scope>
    <source>
        <strain evidence="1">Tsep2-gDNA-1</strain>
        <tissue evidence="1">Whole body</tissue>
    </source>
</reference>